<dbReference type="Proteomes" id="UP000029578">
    <property type="component" value="Unassembled WGS sequence"/>
</dbReference>
<comment type="caution">
    <text evidence="3">The sequence shown here is derived from an EMBL/GenBank/DDBJ whole genome shotgun (WGS) entry which is preliminary data.</text>
</comment>
<proteinExistence type="predicted"/>
<dbReference type="AlphaFoldDB" id="A0A096BL25"/>
<evidence type="ECO:0000313" key="4">
    <source>
        <dbReference type="Proteomes" id="UP000029578"/>
    </source>
</evidence>
<gene>
    <name evidence="3" type="ORF">HMPREF0661_12275</name>
</gene>
<accession>A0A096BL25</accession>
<dbReference type="EMBL" id="JRNS01000550">
    <property type="protein sequence ID" value="KGF43407.1"/>
    <property type="molecule type" value="Genomic_DNA"/>
</dbReference>
<keyword evidence="2" id="KW-0472">Membrane</keyword>
<sequence length="244" mass="27386">MAYDINLALERLEKNLQDINSAKEQVEDTINASSQLQNVVNGYVTSVNTVLQETILLKEEIGKMKNQKVTEVKEAVAAIEASCTAIISAFKEDTSSILADLSSENDRLTKSNEFLRVFQTKLEQSIEITSVLKTKQDKVSADVLSIHNSQQEATENISKQYDQLSQRMDTSITVLTDSMDKDFGKLSKQTEELHRAVTKTQMTIEDLGKQISEQHVTNPKNININRWILIIGILLIAALQFVIK</sequence>
<name>A0A096BL25_9BACT</name>
<evidence type="ECO:0000256" key="1">
    <source>
        <dbReference type="SAM" id="Coils"/>
    </source>
</evidence>
<reference evidence="3 4" key="1">
    <citation type="submission" date="2014-07" db="EMBL/GenBank/DDBJ databases">
        <authorList>
            <person name="McCorrison J."/>
            <person name="Sanka R."/>
            <person name="Torralba M."/>
            <person name="Gillis M."/>
            <person name="Haft D.H."/>
            <person name="Methe B."/>
            <person name="Sutton G."/>
            <person name="Nelson K.E."/>
        </authorList>
    </citation>
    <scope>NUCLEOTIDE SEQUENCE [LARGE SCALE GENOMIC DNA]</scope>
    <source>
        <strain evidence="3 4">DNF00666</strain>
    </source>
</reference>
<keyword evidence="2" id="KW-1133">Transmembrane helix</keyword>
<dbReference type="RefSeq" id="WP_036866941.1">
    <property type="nucleotide sequence ID" value="NZ_JRNS01000550.1"/>
</dbReference>
<keyword evidence="2" id="KW-0812">Transmembrane</keyword>
<protein>
    <submittedName>
        <fullName evidence="3">Uncharacterized protein</fullName>
    </submittedName>
</protein>
<feature type="transmembrane region" description="Helical" evidence="2">
    <location>
        <begin position="224"/>
        <end position="243"/>
    </location>
</feature>
<feature type="coiled-coil region" evidence="1">
    <location>
        <begin position="5"/>
        <end position="39"/>
    </location>
</feature>
<evidence type="ECO:0000256" key="2">
    <source>
        <dbReference type="SAM" id="Phobius"/>
    </source>
</evidence>
<evidence type="ECO:0000313" key="3">
    <source>
        <dbReference type="EMBL" id="KGF43407.1"/>
    </source>
</evidence>
<organism evidence="3 4">
    <name type="scientific">Prevotella melaninogenica DNF00666</name>
    <dbReference type="NCBI Taxonomy" id="1401073"/>
    <lineage>
        <taxon>Bacteria</taxon>
        <taxon>Pseudomonadati</taxon>
        <taxon>Bacteroidota</taxon>
        <taxon>Bacteroidia</taxon>
        <taxon>Bacteroidales</taxon>
        <taxon>Prevotellaceae</taxon>
        <taxon>Prevotella</taxon>
    </lineage>
</organism>
<keyword evidence="1" id="KW-0175">Coiled coil</keyword>